<gene>
    <name evidence="1" type="ORF">METZ01_LOCUS63310</name>
</gene>
<organism evidence="1">
    <name type="scientific">marine metagenome</name>
    <dbReference type="NCBI Taxonomy" id="408172"/>
    <lineage>
        <taxon>unclassified sequences</taxon>
        <taxon>metagenomes</taxon>
        <taxon>ecological metagenomes</taxon>
    </lineage>
</organism>
<proteinExistence type="predicted"/>
<accession>A0A381T2N0</accession>
<evidence type="ECO:0000313" key="1">
    <source>
        <dbReference type="EMBL" id="SVA10456.1"/>
    </source>
</evidence>
<dbReference type="AlphaFoldDB" id="A0A381T2N0"/>
<dbReference type="EMBL" id="UINC01003932">
    <property type="protein sequence ID" value="SVA10456.1"/>
    <property type="molecule type" value="Genomic_DNA"/>
</dbReference>
<name>A0A381T2N0_9ZZZZ</name>
<protein>
    <submittedName>
        <fullName evidence="1">Uncharacterized protein</fullName>
    </submittedName>
</protein>
<reference evidence="1" key="1">
    <citation type="submission" date="2018-05" db="EMBL/GenBank/DDBJ databases">
        <authorList>
            <person name="Lanie J.A."/>
            <person name="Ng W.-L."/>
            <person name="Kazmierczak K.M."/>
            <person name="Andrzejewski T.M."/>
            <person name="Davidsen T.M."/>
            <person name="Wayne K.J."/>
            <person name="Tettelin H."/>
            <person name="Glass J.I."/>
            <person name="Rusch D."/>
            <person name="Podicherti R."/>
            <person name="Tsui H.-C.T."/>
            <person name="Winkler M.E."/>
        </authorList>
    </citation>
    <scope>NUCLEOTIDE SEQUENCE</scope>
</reference>
<sequence length="32" mass="3590">MEKDDRVNIAFKNNPVTPVIITGTQPGQEYIT</sequence>